<dbReference type="SUPFAM" id="SSF64167">
    <property type="entry name" value="SurE-like"/>
    <property type="match status" value="1"/>
</dbReference>
<gene>
    <name evidence="6" type="ORF">TIFTF001_022244</name>
</gene>
<dbReference type="Pfam" id="PF01975">
    <property type="entry name" value="SurE"/>
    <property type="match status" value="1"/>
</dbReference>
<dbReference type="AlphaFoldDB" id="A0AA88AIA8"/>
<comment type="caution">
    <text evidence="6">The sequence shown here is derived from an EMBL/GenBank/DDBJ whole genome shotgun (WGS) entry which is preliminary data.</text>
</comment>
<dbReference type="InterPro" id="IPR036523">
    <property type="entry name" value="SurE-like_sf"/>
</dbReference>
<dbReference type="PANTHER" id="PTHR30457:SF16">
    <property type="entry name" value="SURVIVAL PROTEIN SURE-LIKE PHOSPHATASE_NUCLEOTIDASE DOMAIN-CONTAINING PROTEIN"/>
    <property type="match status" value="1"/>
</dbReference>
<feature type="domain" description="Survival protein SurE-like phosphatase/nucleotidase" evidence="5">
    <location>
        <begin position="62"/>
        <end position="129"/>
    </location>
</feature>
<dbReference type="GO" id="GO:0008252">
    <property type="term" value="F:nucleotidase activity"/>
    <property type="evidence" value="ECO:0007669"/>
    <property type="project" value="InterPro"/>
</dbReference>
<sequence length="134" mass="13943">MTTSVKTNFLPPSLISNLQQVLSTRNDAPEQRSHNAGTNSGKTPSSPLSESQKNGDRQKPVVLVTNAGGSDSTGLALLVEALRLDSRLDVCVCAPRVDKSLSGHAVTVLETISVCSAEIGGAVAYEVSGDDFTS</sequence>
<feature type="region of interest" description="Disordered" evidence="4">
    <location>
        <begin position="23"/>
        <end position="71"/>
    </location>
</feature>
<comment type="similarity">
    <text evidence="1">Belongs to the SurE nucleotidase family.</text>
</comment>
<protein>
    <recommendedName>
        <fullName evidence="5">Survival protein SurE-like phosphatase/nucleotidase domain-containing protein</fullName>
    </recommendedName>
</protein>
<evidence type="ECO:0000313" key="7">
    <source>
        <dbReference type="Proteomes" id="UP001187192"/>
    </source>
</evidence>
<organism evidence="6 7">
    <name type="scientific">Ficus carica</name>
    <name type="common">Common fig</name>
    <dbReference type="NCBI Taxonomy" id="3494"/>
    <lineage>
        <taxon>Eukaryota</taxon>
        <taxon>Viridiplantae</taxon>
        <taxon>Streptophyta</taxon>
        <taxon>Embryophyta</taxon>
        <taxon>Tracheophyta</taxon>
        <taxon>Spermatophyta</taxon>
        <taxon>Magnoliopsida</taxon>
        <taxon>eudicotyledons</taxon>
        <taxon>Gunneridae</taxon>
        <taxon>Pentapetalae</taxon>
        <taxon>rosids</taxon>
        <taxon>fabids</taxon>
        <taxon>Rosales</taxon>
        <taxon>Moraceae</taxon>
        <taxon>Ficeae</taxon>
        <taxon>Ficus</taxon>
    </lineage>
</organism>
<dbReference type="InterPro" id="IPR002828">
    <property type="entry name" value="SurE-like_Pase/nucleotidase"/>
</dbReference>
<accession>A0AA88AIA8</accession>
<dbReference type="Proteomes" id="UP001187192">
    <property type="component" value="Unassembled WGS sequence"/>
</dbReference>
<dbReference type="InterPro" id="IPR030048">
    <property type="entry name" value="SurE"/>
</dbReference>
<dbReference type="Gene3D" id="3.40.1210.10">
    <property type="entry name" value="Survival protein SurE-like phosphatase/nucleotidase"/>
    <property type="match status" value="1"/>
</dbReference>
<keyword evidence="7" id="KW-1185">Reference proteome</keyword>
<keyword evidence="2" id="KW-0479">Metal-binding</keyword>
<reference evidence="6" key="1">
    <citation type="submission" date="2023-07" db="EMBL/GenBank/DDBJ databases">
        <title>draft genome sequence of fig (Ficus carica).</title>
        <authorList>
            <person name="Takahashi T."/>
            <person name="Nishimura K."/>
        </authorList>
    </citation>
    <scope>NUCLEOTIDE SEQUENCE</scope>
</reference>
<evidence type="ECO:0000256" key="1">
    <source>
        <dbReference type="ARBA" id="ARBA00011062"/>
    </source>
</evidence>
<dbReference type="EMBL" id="BTGU01000044">
    <property type="protein sequence ID" value="GMN53089.1"/>
    <property type="molecule type" value="Genomic_DNA"/>
</dbReference>
<dbReference type="GO" id="GO:0046872">
    <property type="term" value="F:metal ion binding"/>
    <property type="evidence" value="ECO:0007669"/>
    <property type="project" value="UniProtKB-KW"/>
</dbReference>
<feature type="compositionally biased region" description="Polar residues" evidence="4">
    <location>
        <begin position="34"/>
        <end position="52"/>
    </location>
</feature>
<evidence type="ECO:0000313" key="6">
    <source>
        <dbReference type="EMBL" id="GMN53089.1"/>
    </source>
</evidence>
<dbReference type="PANTHER" id="PTHR30457">
    <property type="entry name" value="5'-NUCLEOTIDASE SURE"/>
    <property type="match status" value="1"/>
</dbReference>
<evidence type="ECO:0000256" key="3">
    <source>
        <dbReference type="ARBA" id="ARBA00022801"/>
    </source>
</evidence>
<name>A0AA88AIA8_FICCA</name>
<evidence type="ECO:0000256" key="2">
    <source>
        <dbReference type="ARBA" id="ARBA00022723"/>
    </source>
</evidence>
<proteinExistence type="inferred from homology"/>
<evidence type="ECO:0000259" key="5">
    <source>
        <dbReference type="Pfam" id="PF01975"/>
    </source>
</evidence>
<keyword evidence="3" id="KW-0378">Hydrolase</keyword>
<evidence type="ECO:0000256" key="4">
    <source>
        <dbReference type="SAM" id="MobiDB-lite"/>
    </source>
</evidence>